<dbReference type="InParanoid" id="A0A316YQG3"/>
<evidence type="ECO:0000313" key="3">
    <source>
        <dbReference type="Proteomes" id="UP000245768"/>
    </source>
</evidence>
<protein>
    <recommendedName>
        <fullName evidence="4">PCI domain-containing protein</fullName>
    </recommendedName>
</protein>
<dbReference type="GO" id="GO:0003723">
    <property type="term" value="F:RNA binding"/>
    <property type="evidence" value="ECO:0007669"/>
    <property type="project" value="InterPro"/>
</dbReference>
<dbReference type="GO" id="GO:0016973">
    <property type="term" value="P:poly(A)+ mRNA export from nucleus"/>
    <property type="evidence" value="ECO:0007669"/>
    <property type="project" value="TreeGrafter"/>
</dbReference>
<feature type="transmembrane region" description="Helical" evidence="1">
    <location>
        <begin position="295"/>
        <end position="315"/>
    </location>
</feature>
<gene>
    <name evidence="2" type="ORF">FA10DRAFT_266768</name>
</gene>
<dbReference type="InterPro" id="IPR036388">
    <property type="entry name" value="WH-like_DNA-bd_sf"/>
</dbReference>
<dbReference type="SMART" id="SM00753">
    <property type="entry name" value="PAM"/>
    <property type="match status" value="1"/>
</dbReference>
<dbReference type="OrthoDB" id="5404651at2759"/>
<dbReference type="FunCoup" id="A0A316YQG3">
    <property type="interactions" value="8"/>
</dbReference>
<evidence type="ECO:0008006" key="4">
    <source>
        <dbReference type="Google" id="ProtNLM"/>
    </source>
</evidence>
<dbReference type="GeneID" id="37043546"/>
<dbReference type="GO" id="GO:0006368">
    <property type="term" value="P:transcription elongation by RNA polymerase II"/>
    <property type="evidence" value="ECO:0007669"/>
    <property type="project" value="TreeGrafter"/>
</dbReference>
<evidence type="ECO:0000256" key="1">
    <source>
        <dbReference type="SAM" id="Phobius"/>
    </source>
</evidence>
<dbReference type="Gene3D" id="1.10.10.10">
    <property type="entry name" value="Winged helix-like DNA-binding domain superfamily/Winged helix DNA-binding domain"/>
    <property type="match status" value="1"/>
</dbReference>
<reference evidence="2 3" key="1">
    <citation type="journal article" date="2018" name="Mol. Biol. Evol.">
        <title>Broad Genomic Sampling Reveals a Smut Pathogenic Ancestry of the Fungal Clade Ustilaginomycotina.</title>
        <authorList>
            <person name="Kijpornyongpan T."/>
            <person name="Mondo S.J."/>
            <person name="Barry K."/>
            <person name="Sandor L."/>
            <person name="Lee J."/>
            <person name="Lipzen A."/>
            <person name="Pangilinan J."/>
            <person name="LaButti K."/>
            <person name="Hainaut M."/>
            <person name="Henrissat B."/>
            <person name="Grigoriev I.V."/>
            <person name="Spatafora J.W."/>
            <person name="Aime M.C."/>
        </authorList>
    </citation>
    <scope>NUCLEOTIDE SEQUENCE [LARGE SCALE GENOMIC DNA]</scope>
    <source>
        <strain evidence="2 3">MCA 4198</strain>
    </source>
</reference>
<dbReference type="PANTHER" id="PTHR12732">
    <property type="entry name" value="UNCHARACTERIZED PROTEASOME COMPONENT REGION PCI-CONTAINING"/>
    <property type="match status" value="1"/>
</dbReference>
<organism evidence="2 3">
    <name type="scientific">Acaromyces ingoldii</name>
    <dbReference type="NCBI Taxonomy" id="215250"/>
    <lineage>
        <taxon>Eukaryota</taxon>
        <taxon>Fungi</taxon>
        <taxon>Dikarya</taxon>
        <taxon>Basidiomycota</taxon>
        <taxon>Ustilaginomycotina</taxon>
        <taxon>Exobasidiomycetes</taxon>
        <taxon>Exobasidiales</taxon>
        <taxon>Cryptobasidiaceae</taxon>
        <taxon>Acaromyces</taxon>
    </lineage>
</organism>
<keyword evidence="1" id="KW-0472">Membrane</keyword>
<keyword evidence="1" id="KW-0812">Transmembrane</keyword>
<dbReference type="GO" id="GO:0000973">
    <property type="term" value="P:post-transcriptional tethering of RNA polymerase II gene DNA at nuclear periphery"/>
    <property type="evidence" value="ECO:0007669"/>
    <property type="project" value="TreeGrafter"/>
</dbReference>
<dbReference type="RefSeq" id="XP_025377471.1">
    <property type="nucleotide sequence ID" value="XM_025521630.1"/>
</dbReference>
<dbReference type="InterPro" id="IPR045114">
    <property type="entry name" value="Csn12-like"/>
</dbReference>
<proteinExistence type="predicted"/>
<name>A0A316YQG3_9BASI</name>
<dbReference type="STRING" id="215250.A0A316YQG3"/>
<dbReference type="GO" id="GO:0070390">
    <property type="term" value="C:transcription export complex 2"/>
    <property type="evidence" value="ECO:0007669"/>
    <property type="project" value="TreeGrafter"/>
</dbReference>
<accession>A0A316YQG3</accession>
<keyword evidence="3" id="KW-1185">Reference proteome</keyword>
<dbReference type="PANTHER" id="PTHR12732:SF8">
    <property type="entry name" value="NUCLEAR MRNA EXPORT PROTEIN THP1"/>
    <property type="match status" value="1"/>
</dbReference>
<dbReference type="Proteomes" id="UP000245768">
    <property type="component" value="Unassembled WGS sequence"/>
</dbReference>
<evidence type="ECO:0000313" key="2">
    <source>
        <dbReference type="EMBL" id="PWN90273.1"/>
    </source>
</evidence>
<sequence>MALSALLSKIGQGWRTRAENPELLASSLRLDPTSHASIQVDLQALGRQDDDYSQVITSQTSIPASERIVPFLSGLLGFVARHASMGELTRRANARAPSASMQQYKAAYDKWAEVYSRASLCFATTQDIPYFGPSLRYVGNSLVLLAIAADEVSRSPQHPCVTDAVSKLSRTTGIAAVDRSAVPGEKTKRAEVLWLANASFRCYFKLKNIRLCETVLGSVENALSLNRNFASPQTKASFKDEELGLACYKRCDRVAYKYYLGRLRLSQHRIRKAYGELRWAFDNCTNVNMHNKRLILIYLSVAALILGIYPSQALLVSASLDAPFQNLVERLRLGDGAGMLAHLDAWREWFRGRGCYLLLREKLQVGAWRNLMRRSFLITRLQDPPPVTAPGAKTPPPTFKLTSFLAAAKLAWRDDTLTLDDVECVAVSLVDQGYVKGYILHGSSRVVLRRTEDFGFVTMSQVYQ</sequence>
<keyword evidence="1" id="KW-1133">Transmembrane helix</keyword>
<dbReference type="AlphaFoldDB" id="A0A316YQG3"/>
<dbReference type="EMBL" id="KZ819636">
    <property type="protein sequence ID" value="PWN90273.1"/>
    <property type="molecule type" value="Genomic_DNA"/>
</dbReference>
<dbReference type="GO" id="GO:0003690">
    <property type="term" value="F:double-stranded DNA binding"/>
    <property type="evidence" value="ECO:0007669"/>
    <property type="project" value="InterPro"/>
</dbReference>